<dbReference type="InterPro" id="IPR011990">
    <property type="entry name" value="TPR-like_helical_dom_sf"/>
</dbReference>
<evidence type="ECO:0000313" key="5">
    <source>
        <dbReference type="Proteomes" id="UP000319976"/>
    </source>
</evidence>
<dbReference type="SUPFAM" id="SSF48452">
    <property type="entry name" value="TPR-like"/>
    <property type="match status" value="2"/>
</dbReference>
<protein>
    <submittedName>
        <fullName evidence="4">Tetratricopeptide repeat protein</fullName>
    </submittedName>
</protein>
<dbReference type="Pfam" id="PF13485">
    <property type="entry name" value="Peptidase_MA_2"/>
    <property type="match status" value="1"/>
</dbReference>
<name>A0A517T3K3_9PLAN</name>
<keyword evidence="1" id="KW-0802">TPR repeat</keyword>
<dbReference type="RefSeq" id="WP_145258894.1">
    <property type="nucleotide sequence ID" value="NZ_CP036316.1"/>
</dbReference>
<dbReference type="KEGG" id="chya:V22_01600"/>
<dbReference type="Gene3D" id="1.25.40.10">
    <property type="entry name" value="Tetratricopeptide repeat domain"/>
    <property type="match status" value="4"/>
</dbReference>
<dbReference type="EMBL" id="CP036316">
    <property type="protein sequence ID" value="QDT62962.1"/>
    <property type="molecule type" value="Genomic_DNA"/>
</dbReference>
<dbReference type="SMART" id="SM00028">
    <property type="entry name" value="TPR"/>
    <property type="match status" value="10"/>
</dbReference>
<dbReference type="Proteomes" id="UP000319976">
    <property type="component" value="Chromosome"/>
</dbReference>
<sequence length="959" mass="108762">MHDFPRLLTFVFLALTFFTEVARSEDLLHEARGHWLAGRYPEAIKTYEEAQQANADPALVAVGLVNCHLATGNHVAAEAVLSTAIEQQPAARLYAELAVITFQKGDWEEAEQHVTSAMELDSNDLLARWMRLQLLTATGKMSEAERASRWFVRYYNRVQPTDPDELLYVALGSLQYARWRRVHAVFNFVLNEICRDIRKADDRDWRGHHLAGVILLEKFNRAEALDELQQAEKINPRAVPVLNALAAASLQDFQFEQAEEYLDKTFVLSEQDKDALCIKADLNLFEGDYDAALAAIEQAHQVAPKDAEVRGRRIAIQAMLASDTIPVPTWQAWLDQFGQEDFNVGDSSHPVLQLLKKLAADNRSPGEVLFVIGSTFESRKQYAYAEVAYETAIRVMPRHVPTHAALGMLRMRTGDVDAAAPVLDAAFKVDPFHLRLSNTRKVANVVQSYATRRTPHFVIKFNREHDELLADFMADYLEQIYPELIDQFGYTPPGKIPFEIFSRTKGLSGHQWFSARMVGLPGVDTVGASTGLMVAIATPQEGRISYNWAQVAKHELVHVITLQQTQFRMPHWYTEGLAVRSEGYARPAEWDELLLKRVPARDLRTLDNLNLGFLRPKSQDDRQFAYCQALLYTDYIVEQFGEDRLGKLSDAYGRGLTTREAIEEVCETPLENFEAGYLTFLDQLLTTIRRPTGVLDPVDDSDSSDELEDWERQLIEARNAIRQGELTKARELLEELEQEHPDKPVIIVALATVEQLDGLVATARYRLEQALDRSKPRRMILDASASLYRQEGDLVAAADIYALGWEHFPQQLDYLRNSAELEYDIGLWSAAKAHYAELVSKDSSNLLARKRAAYLSLDAGELEETLEFAQEGLYIDVEDPELHWLIGRTSQKLGDTVQALRSMRLAYRFRPEDKAIQRTFVELLIDAGNGREARPILESLLKEQPGDPRLKRLQRRLGG</sequence>
<dbReference type="InterPro" id="IPR019734">
    <property type="entry name" value="TPR_rpt"/>
</dbReference>
<evidence type="ECO:0000313" key="4">
    <source>
        <dbReference type="EMBL" id="QDT62962.1"/>
    </source>
</evidence>
<feature type="coiled-coil region" evidence="2">
    <location>
        <begin position="707"/>
        <end position="739"/>
    </location>
</feature>
<feature type="repeat" description="TPR" evidence="1">
    <location>
        <begin position="91"/>
        <end position="124"/>
    </location>
</feature>
<dbReference type="InterPro" id="IPR039568">
    <property type="entry name" value="Peptidase_MA-like_dom"/>
</dbReference>
<evidence type="ECO:0000256" key="2">
    <source>
        <dbReference type="SAM" id="Coils"/>
    </source>
</evidence>
<evidence type="ECO:0000256" key="1">
    <source>
        <dbReference type="PROSITE-ProRule" id="PRU00339"/>
    </source>
</evidence>
<feature type="repeat" description="TPR" evidence="1">
    <location>
        <begin position="366"/>
        <end position="399"/>
    </location>
</feature>
<dbReference type="PANTHER" id="PTHR12558:SF13">
    <property type="entry name" value="CELL DIVISION CYCLE PROTEIN 27 HOMOLOG"/>
    <property type="match status" value="1"/>
</dbReference>
<dbReference type="OrthoDB" id="240178at2"/>
<dbReference type="AlphaFoldDB" id="A0A517T3K3"/>
<dbReference type="PROSITE" id="PS50005">
    <property type="entry name" value="TPR"/>
    <property type="match status" value="2"/>
</dbReference>
<proteinExistence type="predicted"/>
<dbReference type="Pfam" id="PF14559">
    <property type="entry name" value="TPR_19"/>
    <property type="match status" value="2"/>
</dbReference>
<accession>A0A517T3K3</accession>
<evidence type="ECO:0000259" key="3">
    <source>
        <dbReference type="Pfam" id="PF13485"/>
    </source>
</evidence>
<dbReference type="PANTHER" id="PTHR12558">
    <property type="entry name" value="CELL DIVISION CYCLE 16,23,27"/>
    <property type="match status" value="1"/>
</dbReference>
<feature type="domain" description="Peptidase MA-like" evidence="3">
    <location>
        <begin position="548"/>
        <end position="677"/>
    </location>
</feature>
<organism evidence="4 5">
    <name type="scientific">Calycomorphotria hydatis</name>
    <dbReference type="NCBI Taxonomy" id="2528027"/>
    <lineage>
        <taxon>Bacteria</taxon>
        <taxon>Pseudomonadati</taxon>
        <taxon>Planctomycetota</taxon>
        <taxon>Planctomycetia</taxon>
        <taxon>Planctomycetales</taxon>
        <taxon>Planctomycetaceae</taxon>
        <taxon>Calycomorphotria</taxon>
    </lineage>
</organism>
<keyword evidence="2" id="KW-0175">Coiled coil</keyword>
<reference evidence="4 5" key="1">
    <citation type="submission" date="2019-02" db="EMBL/GenBank/DDBJ databases">
        <title>Deep-cultivation of Planctomycetes and their phenomic and genomic characterization uncovers novel biology.</title>
        <authorList>
            <person name="Wiegand S."/>
            <person name="Jogler M."/>
            <person name="Boedeker C."/>
            <person name="Pinto D."/>
            <person name="Vollmers J."/>
            <person name="Rivas-Marin E."/>
            <person name="Kohn T."/>
            <person name="Peeters S.H."/>
            <person name="Heuer A."/>
            <person name="Rast P."/>
            <person name="Oberbeckmann S."/>
            <person name="Bunk B."/>
            <person name="Jeske O."/>
            <person name="Meyerdierks A."/>
            <person name="Storesund J.E."/>
            <person name="Kallscheuer N."/>
            <person name="Luecker S."/>
            <person name="Lage O.M."/>
            <person name="Pohl T."/>
            <person name="Merkel B.J."/>
            <person name="Hornburger P."/>
            <person name="Mueller R.-W."/>
            <person name="Bruemmer F."/>
            <person name="Labrenz M."/>
            <person name="Spormann A.M."/>
            <person name="Op den Camp H."/>
            <person name="Overmann J."/>
            <person name="Amann R."/>
            <person name="Jetten M.S.M."/>
            <person name="Mascher T."/>
            <person name="Medema M.H."/>
            <person name="Devos D.P."/>
            <person name="Kaster A.-K."/>
            <person name="Ovreas L."/>
            <person name="Rohde M."/>
            <person name="Galperin M.Y."/>
            <person name="Jogler C."/>
        </authorList>
    </citation>
    <scope>NUCLEOTIDE SEQUENCE [LARGE SCALE GENOMIC DNA]</scope>
    <source>
        <strain evidence="4 5">V22</strain>
    </source>
</reference>
<gene>
    <name evidence="4" type="ORF">V22_01600</name>
</gene>
<dbReference type="SUPFAM" id="SSF81901">
    <property type="entry name" value="HCP-like"/>
    <property type="match status" value="1"/>
</dbReference>
<keyword evidence="5" id="KW-1185">Reference proteome</keyword>